<evidence type="ECO:0000256" key="1">
    <source>
        <dbReference type="SAM" id="MobiDB-lite"/>
    </source>
</evidence>
<gene>
    <name evidence="3" type="ORF">H8S18_00150</name>
</gene>
<keyword evidence="2" id="KW-0812">Transmembrane</keyword>
<dbReference type="InterPro" id="IPR046118">
    <property type="entry name" value="DUF6115"/>
</dbReference>
<sequence length="160" mass="18841">METEYFLFALMIFGMVVAVLFLIFKGFKKAGSQNGKDRSALEEQEKKVMLLYFEVEDMLNSLKEYIGHTDETIRLKTEKLEALSDNIHLKSTLDASKRERIESDGKQEEKEREREVDWKDESLHKKVMECYQNGEDEDEIAEKYRISRSEVRFIIKLSGK</sequence>
<name>A0ABR7EAF1_9FIRM</name>
<dbReference type="EMBL" id="JACOON010000001">
    <property type="protein sequence ID" value="MBC5646757.1"/>
    <property type="molecule type" value="Genomic_DNA"/>
</dbReference>
<reference evidence="3 4" key="1">
    <citation type="submission" date="2020-08" db="EMBL/GenBank/DDBJ databases">
        <title>Genome public.</title>
        <authorList>
            <person name="Liu C."/>
            <person name="Sun Q."/>
        </authorList>
    </citation>
    <scope>NUCLEOTIDE SEQUENCE [LARGE SCALE GENOMIC DNA]</scope>
    <source>
        <strain evidence="3 4">NSJ-35</strain>
    </source>
</reference>
<dbReference type="Pfam" id="PF19610">
    <property type="entry name" value="DUF6115"/>
    <property type="match status" value="1"/>
</dbReference>
<evidence type="ECO:0008006" key="5">
    <source>
        <dbReference type="Google" id="ProtNLM"/>
    </source>
</evidence>
<feature type="region of interest" description="Disordered" evidence="1">
    <location>
        <begin position="98"/>
        <end position="118"/>
    </location>
</feature>
<organism evidence="3 4">
    <name type="scientific">Christensenella tenuis</name>
    <dbReference type="NCBI Taxonomy" id="2763033"/>
    <lineage>
        <taxon>Bacteria</taxon>
        <taxon>Bacillati</taxon>
        <taxon>Bacillota</taxon>
        <taxon>Clostridia</taxon>
        <taxon>Christensenellales</taxon>
        <taxon>Christensenellaceae</taxon>
        <taxon>Christensenella</taxon>
    </lineage>
</organism>
<keyword evidence="2" id="KW-0472">Membrane</keyword>
<dbReference type="RefSeq" id="WP_186856303.1">
    <property type="nucleotide sequence ID" value="NZ_JACOON010000001.1"/>
</dbReference>
<evidence type="ECO:0000313" key="4">
    <source>
        <dbReference type="Proteomes" id="UP000606889"/>
    </source>
</evidence>
<accession>A0ABR7EAF1</accession>
<comment type="caution">
    <text evidence="3">The sequence shown here is derived from an EMBL/GenBank/DDBJ whole genome shotgun (WGS) entry which is preliminary data.</text>
</comment>
<proteinExistence type="predicted"/>
<keyword evidence="2" id="KW-1133">Transmembrane helix</keyword>
<evidence type="ECO:0000256" key="2">
    <source>
        <dbReference type="SAM" id="Phobius"/>
    </source>
</evidence>
<keyword evidence="4" id="KW-1185">Reference proteome</keyword>
<dbReference type="Proteomes" id="UP000606889">
    <property type="component" value="Unassembled WGS sequence"/>
</dbReference>
<feature type="transmembrane region" description="Helical" evidence="2">
    <location>
        <begin position="6"/>
        <end position="24"/>
    </location>
</feature>
<protein>
    <recommendedName>
        <fullName evidence="5">Helix-turn-helix domain-containing protein</fullName>
    </recommendedName>
</protein>
<evidence type="ECO:0000313" key="3">
    <source>
        <dbReference type="EMBL" id="MBC5646757.1"/>
    </source>
</evidence>